<comment type="subcellular location">
    <subcellularLocation>
        <location evidence="1">Bacterial flagellum basal body</location>
    </subcellularLocation>
</comment>
<keyword evidence="3" id="KW-0975">Bacterial flagellum</keyword>
<dbReference type="GO" id="GO:0005198">
    <property type="term" value="F:structural molecule activity"/>
    <property type="evidence" value="ECO:0007669"/>
    <property type="project" value="InterPro"/>
</dbReference>
<evidence type="ECO:0008006" key="6">
    <source>
        <dbReference type="Google" id="ProtNLM"/>
    </source>
</evidence>
<reference evidence="4" key="1">
    <citation type="journal article" date="2016" name="Int. J. Mol. Sci.">
        <title>Comparative genomics of the extreme acidophile Acidithiobacillus thiooxidans reveals intraspecific divergence and niche adaptation.</title>
        <authorList>
            <person name="Zhang X."/>
            <person name="Feng X."/>
            <person name="Tao J."/>
            <person name="Ma L."/>
            <person name="Xiao Y."/>
            <person name="Liang Y."/>
            <person name="Liu X."/>
            <person name="Yin H."/>
        </authorList>
    </citation>
    <scope>NUCLEOTIDE SEQUENCE [LARGE SCALE GENOMIC DNA]</scope>
    <source>
        <strain evidence="4">DXS-W</strain>
    </source>
</reference>
<evidence type="ECO:0000256" key="3">
    <source>
        <dbReference type="ARBA" id="ARBA00023143"/>
    </source>
</evidence>
<dbReference type="Pfam" id="PF02049">
    <property type="entry name" value="FliE"/>
    <property type="match status" value="1"/>
</dbReference>
<comment type="caution">
    <text evidence="4">The sequence shown here is derived from an EMBL/GenBank/DDBJ whole genome shotgun (WGS) entry which is preliminary data.</text>
</comment>
<dbReference type="Proteomes" id="UP000095008">
    <property type="component" value="Unassembled WGS sequence"/>
</dbReference>
<dbReference type="PANTHER" id="PTHR34653:SF1">
    <property type="entry name" value="FLAGELLAR HOOK-BASAL BODY COMPLEX PROTEIN FLIE"/>
    <property type="match status" value="1"/>
</dbReference>
<evidence type="ECO:0000313" key="5">
    <source>
        <dbReference type="Proteomes" id="UP000095008"/>
    </source>
</evidence>
<dbReference type="PRINTS" id="PR01006">
    <property type="entry name" value="FLGHOOKFLIE"/>
</dbReference>
<dbReference type="GO" id="GO:0003774">
    <property type="term" value="F:cytoskeletal motor activity"/>
    <property type="evidence" value="ECO:0007669"/>
    <property type="project" value="InterPro"/>
</dbReference>
<dbReference type="GO" id="GO:0071973">
    <property type="term" value="P:bacterial-type flagellum-dependent cell motility"/>
    <property type="evidence" value="ECO:0007669"/>
    <property type="project" value="InterPro"/>
</dbReference>
<keyword evidence="5" id="KW-1185">Reference proteome</keyword>
<sequence length="116" mass="12109">MALPSISAVSVSMNQLAAQLRAETVAPTAITAAPHVVPFSQPTDFSGLIQQGLAIVSHAQQVANVDQRAFAAGSSNAPSLAQTMLSTEKASVAFQEMIGIRNELARGYETLITMPV</sequence>
<name>A0A1C2IT49_ACITH</name>
<dbReference type="InterPro" id="IPR001624">
    <property type="entry name" value="FliE"/>
</dbReference>
<evidence type="ECO:0000313" key="4">
    <source>
        <dbReference type="EMBL" id="OCX72175.1"/>
    </source>
</evidence>
<proteinExistence type="inferred from homology"/>
<dbReference type="GO" id="GO:0009425">
    <property type="term" value="C:bacterial-type flagellum basal body"/>
    <property type="evidence" value="ECO:0007669"/>
    <property type="project" value="UniProtKB-SubCell"/>
</dbReference>
<accession>A0A1C2IT49</accession>
<comment type="similarity">
    <text evidence="2">Belongs to the FliE family.</text>
</comment>
<dbReference type="EMBL" id="LWRY01000116">
    <property type="protein sequence ID" value="OCX72175.1"/>
    <property type="molecule type" value="Genomic_DNA"/>
</dbReference>
<organism evidence="4 5">
    <name type="scientific">Acidithiobacillus thiooxidans</name>
    <name type="common">Thiobacillus thiooxidans</name>
    <dbReference type="NCBI Taxonomy" id="930"/>
    <lineage>
        <taxon>Bacteria</taxon>
        <taxon>Pseudomonadati</taxon>
        <taxon>Pseudomonadota</taxon>
        <taxon>Acidithiobacillia</taxon>
        <taxon>Acidithiobacillales</taxon>
        <taxon>Acidithiobacillaceae</taxon>
        <taxon>Acidithiobacillus</taxon>
    </lineage>
</organism>
<gene>
    <name evidence="4" type="ORF">A6M23_10290</name>
</gene>
<dbReference type="PANTHER" id="PTHR34653">
    <property type="match status" value="1"/>
</dbReference>
<evidence type="ECO:0000256" key="2">
    <source>
        <dbReference type="ARBA" id="ARBA00009272"/>
    </source>
</evidence>
<evidence type="ECO:0000256" key="1">
    <source>
        <dbReference type="ARBA" id="ARBA00004117"/>
    </source>
</evidence>
<dbReference type="AlphaFoldDB" id="A0A1C2IT49"/>
<dbReference type="RefSeq" id="WP_065974971.1">
    <property type="nucleotide sequence ID" value="NZ_LWRY01000116.1"/>
</dbReference>
<protein>
    <recommendedName>
        <fullName evidence="6">Flagellar hook-basal body complex protein FliE</fullName>
    </recommendedName>
</protein>